<dbReference type="GO" id="GO:0005829">
    <property type="term" value="C:cytosol"/>
    <property type="evidence" value="ECO:0007669"/>
    <property type="project" value="TreeGrafter"/>
</dbReference>
<dbReference type="FunFam" id="3.40.50.880:FF:000003">
    <property type="entry name" value="Anthranilate synthase component II"/>
    <property type="match status" value="1"/>
</dbReference>
<name>A0A172TG34_9BACL</name>
<evidence type="ECO:0000313" key="4">
    <source>
        <dbReference type="Proteomes" id="UP000076927"/>
    </source>
</evidence>
<dbReference type="GO" id="GO:0000162">
    <property type="term" value="P:L-tryptophan biosynthetic process"/>
    <property type="evidence" value="ECO:0007669"/>
    <property type="project" value="TreeGrafter"/>
</dbReference>
<keyword evidence="3" id="KW-0456">Lyase</keyword>
<dbReference type="Gene3D" id="3.40.50.880">
    <property type="match status" value="1"/>
</dbReference>
<dbReference type="EMBL" id="CP011388">
    <property type="protein sequence ID" value="ANE45970.1"/>
    <property type="molecule type" value="Genomic_DNA"/>
</dbReference>
<reference evidence="3 4" key="1">
    <citation type="submission" date="2015-01" db="EMBL/GenBank/DDBJ databases">
        <title>Paenibacillus swuensis/DY6/whole genome sequencing.</title>
        <authorList>
            <person name="Kim M.K."/>
            <person name="Srinivasan S."/>
            <person name="Lee J.-J."/>
        </authorList>
    </citation>
    <scope>NUCLEOTIDE SEQUENCE [LARGE SCALE GENOMIC DNA]</scope>
    <source>
        <strain evidence="3 4">DY6</strain>
    </source>
</reference>
<keyword evidence="4" id="KW-1185">Reference proteome</keyword>
<dbReference type="InterPro" id="IPR006221">
    <property type="entry name" value="TrpG/PapA_dom"/>
</dbReference>
<dbReference type="PROSITE" id="PS51273">
    <property type="entry name" value="GATASE_TYPE_1"/>
    <property type="match status" value="1"/>
</dbReference>
<organism evidence="3 4">
    <name type="scientific">Paenibacillus swuensis</name>
    <dbReference type="NCBI Taxonomy" id="1178515"/>
    <lineage>
        <taxon>Bacteria</taxon>
        <taxon>Bacillati</taxon>
        <taxon>Bacillota</taxon>
        <taxon>Bacilli</taxon>
        <taxon>Bacillales</taxon>
        <taxon>Paenibacillaceae</taxon>
        <taxon>Paenibacillus</taxon>
    </lineage>
</organism>
<dbReference type="PRINTS" id="PR00099">
    <property type="entry name" value="CPSGATASE"/>
</dbReference>
<dbReference type="InterPro" id="IPR029062">
    <property type="entry name" value="Class_I_gatase-like"/>
</dbReference>
<sequence length="197" mass="22000">MILVIDNYDSFTYNLVQYLGELGENIEVRRNDEIDLPGIEALNPDHILISPGPCSPNEAGISLSLIDHFKGRIPILGVCLGHQSIGQAFGGEVIRAEKLMHGKTSEIHHDGQTLFEGIPSPYTATRYHSLIVRRETLPDCLEISAETADGEIMALRHKEYPIEGVQFHPESIITEHGKRLLLNFLNRSVPIKQEQQA</sequence>
<keyword evidence="1" id="KW-0315">Glutamine amidotransferase</keyword>
<evidence type="ECO:0000256" key="1">
    <source>
        <dbReference type="ARBA" id="ARBA00022962"/>
    </source>
</evidence>
<evidence type="ECO:0000259" key="2">
    <source>
        <dbReference type="Pfam" id="PF00117"/>
    </source>
</evidence>
<protein>
    <submittedName>
        <fullName evidence="3">Anthranilate synthase component II</fullName>
        <ecNumber evidence="3">4.1.3.27</ecNumber>
    </submittedName>
</protein>
<gene>
    <name evidence="3" type="ORF">SY83_06370</name>
</gene>
<dbReference type="SUPFAM" id="SSF52317">
    <property type="entry name" value="Class I glutamine amidotransferase-like"/>
    <property type="match status" value="1"/>
</dbReference>
<dbReference type="CDD" id="cd01743">
    <property type="entry name" value="GATase1_Anthranilate_Synthase"/>
    <property type="match status" value="1"/>
</dbReference>
<dbReference type="NCBIfam" id="NF005799">
    <property type="entry name" value="PRK07649.1"/>
    <property type="match status" value="1"/>
</dbReference>
<evidence type="ECO:0000313" key="3">
    <source>
        <dbReference type="EMBL" id="ANE45970.1"/>
    </source>
</evidence>
<dbReference type="EC" id="4.1.3.27" evidence="3"/>
<dbReference type="InterPro" id="IPR050472">
    <property type="entry name" value="Anth_synth/Amidotransfase"/>
</dbReference>
<dbReference type="KEGG" id="pswu:SY83_06370"/>
<dbReference type="GO" id="GO:0004049">
    <property type="term" value="F:anthranilate synthase activity"/>
    <property type="evidence" value="ECO:0007669"/>
    <property type="project" value="UniProtKB-EC"/>
</dbReference>
<dbReference type="AlphaFoldDB" id="A0A172TG34"/>
<proteinExistence type="predicted"/>
<feature type="domain" description="Glutamine amidotransferase" evidence="2">
    <location>
        <begin position="3"/>
        <end position="185"/>
    </location>
</feature>
<dbReference type="Pfam" id="PF00117">
    <property type="entry name" value="GATase"/>
    <property type="match status" value="1"/>
</dbReference>
<dbReference type="Proteomes" id="UP000076927">
    <property type="component" value="Chromosome"/>
</dbReference>
<dbReference type="PATRIC" id="fig|1178515.4.peg.1270"/>
<dbReference type="PRINTS" id="PR00096">
    <property type="entry name" value="GATASE"/>
</dbReference>
<dbReference type="STRING" id="1178515.SY83_06370"/>
<dbReference type="PANTHER" id="PTHR43418">
    <property type="entry name" value="MULTIFUNCTIONAL TRYPTOPHAN BIOSYNTHESIS PROTEIN-RELATED"/>
    <property type="match status" value="1"/>
</dbReference>
<dbReference type="PANTHER" id="PTHR43418:SF4">
    <property type="entry name" value="MULTIFUNCTIONAL TRYPTOPHAN BIOSYNTHESIS PROTEIN"/>
    <property type="match status" value="1"/>
</dbReference>
<dbReference type="NCBIfam" id="TIGR00566">
    <property type="entry name" value="trpG_papA"/>
    <property type="match status" value="1"/>
</dbReference>
<dbReference type="RefSeq" id="WP_068605284.1">
    <property type="nucleotide sequence ID" value="NZ_CP011388.1"/>
</dbReference>
<accession>A0A172TG34</accession>
<dbReference type="InterPro" id="IPR017926">
    <property type="entry name" value="GATASE"/>
</dbReference>
<dbReference type="PRINTS" id="PR00097">
    <property type="entry name" value="ANTSNTHASEII"/>
</dbReference>
<dbReference type="OrthoDB" id="9804328at2"/>